<gene>
    <name evidence="4" type="primary">LOC107784413</name>
</gene>
<dbReference type="InterPro" id="IPR036396">
    <property type="entry name" value="Cyt_P450_sf"/>
</dbReference>
<dbReference type="GO" id="GO:0005783">
    <property type="term" value="C:endoplasmic reticulum"/>
    <property type="evidence" value="ECO:0000318"/>
    <property type="project" value="GO_Central"/>
</dbReference>
<keyword evidence="1" id="KW-0479">Metal-binding</keyword>
<evidence type="ECO:0000256" key="1">
    <source>
        <dbReference type="ARBA" id="ARBA00022723"/>
    </source>
</evidence>
<dbReference type="OrthoDB" id="1470350at2759"/>
<keyword evidence="2" id="KW-0408">Iron</keyword>
<dbReference type="GO" id="GO:0048868">
    <property type="term" value="P:pollen tube development"/>
    <property type="evidence" value="ECO:0000318"/>
    <property type="project" value="GO_Central"/>
</dbReference>
<protein>
    <submittedName>
        <fullName evidence="4">Ent-kaurenoic acid oxidase 1-like</fullName>
    </submittedName>
</protein>
<dbReference type="AlphaFoldDB" id="A0A1S3Z9D8"/>
<evidence type="ECO:0000313" key="4">
    <source>
        <dbReference type="RefSeq" id="XP_016461031.2"/>
    </source>
</evidence>
<accession>A0A1S3Z9D8</accession>
<dbReference type="GO" id="GO:0020037">
    <property type="term" value="F:heme binding"/>
    <property type="evidence" value="ECO:0007669"/>
    <property type="project" value="InterPro"/>
</dbReference>
<organism evidence="3 4">
    <name type="scientific">Nicotiana tabacum</name>
    <name type="common">Common tobacco</name>
    <dbReference type="NCBI Taxonomy" id="4097"/>
    <lineage>
        <taxon>Eukaryota</taxon>
        <taxon>Viridiplantae</taxon>
        <taxon>Streptophyta</taxon>
        <taxon>Embryophyta</taxon>
        <taxon>Tracheophyta</taxon>
        <taxon>Spermatophyta</taxon>
        <taxon>Magnoliopsida</taxon>
        <taxon>eudicotyledons</taxon>
        <taxon>Gunneridae</taxon>
        <taxon>Pentapetalae</taxon>
        <taxon>asterids</taxon>
        <taxon>lamiids</taxon>
        <taxon>Solanales</taxon>
        <taxon>Solanaceae</taxon>
        <taxon>Nicotianoideae</taxon>
        <taxon>Nicotianeae</taxon>
        <taxon>Nicotiana</taxon>
    </lineage>
</organism>
<dbReference type="Gene3D" id="1.10.630.10">
    <property type="entry name" value="Cytochrome P450"/>
    <property type="match status" value="1"/>
</dbReference>
<evidence type="ECO:0000313" key="3">
    <source>
        <dbReference type="Proteomes" id="UP000790787"/>
    </source>
</evidence>
<proteinExistence type="predicted"/>
<dbReference type="PANTHER" id="PTHR24286:SF350">
    <property type="entry name" value="ENT-KAURENOIC ACID OXIDASE 1-LIKE"/>
    <property type="match status" value="1"/>
</dbReference>
<dbReference type="GO" id="GO:0005506">
    <property type="term" value="F:iron ion binding"/>
    <property type="evidence" value="ECO:0007669"/>
    <property type="project" value="InterPro"/>
</dbReference>
<dbReference type="RefSeq" id="XP_016461031.2">
    <property type="nucleotide sequence ID" value="XM_016605545.2"/>
</dbReference>
<reference evidence="3" key="1">
    <citation type="journal article" date="2014" name="Nat. Commun.">
        <title>The tobacco genome sequence and its comparison with those of tomato and potato.</title>
        <authorList>
            <person name="Sierro N."/>
            <person name="Battey J.N."/>
            <person name="Ouadi S."/>
            <person name="Bakaher N."/>
            <person name="Bovet L."/>
            <person name="Willig A."/>
            <person name="Goepfert S."/>
            <person name="Peitsch M.C."/>
            <person name="Ivanov N.V."/>
        </authorList>
    </citation>
    <scope>NUCLEOTIDE SEQUENCE [LARGE SCALE GENOMIC DNA]</scope>
</reference>
<dbReference type="GeneID" id="107784413"/>
<dbReference type="STRING" id="4097.A0A1S3Z9D8"/>
<dbReference type="RefSeq" id="XP_016461031.1">
    <property type="nucleotide sequence ID" value="XM_016605545.1"/>
</dbReference>
<sequence length="176" mass="20250">MDGFIQSNLVQRNISFLKVWARRDVQGTHIFGKLSIIITKPETIRKILTDEENIKRGMPEYISKLAGITNSIEEDKRIRRSITPIKSHGLLSNYFDYINDLVKTTFEKYAATEEPFEFLTEMKKPTFEVFMRILTGGEVAKELFDAVFKKNNLLMSGDHSLPINIPGFAYNKALKI</sequence>
<dbReference type="Proteomes" id="UP000790787">
    <property type="component" value="Chromosome 21"/>
</dbReference>
<dbReference type="KEGG" id="nta:107784413"/>
<evidence type="ECO:0000256" key="2">
    <source>
        <dbReference type="ARBA" id="ARBA00023004"/>
    </source>
</evidence>
<dbReference type="PaxDb" id="4097-A0A1S3Z9D8"/>
<dbReference type="PANTHER" id="PTHR24286">
    <property type="entry name" value="CYTOCHROME P450 26"/>
    <property type="match status" value="1"/>
</dbReference>
<dbReference type="GO" id="GO:0051777">
    <property type="term" value="F:ent-kaurenoic acid monooxygenase activity"/>
    <property type="evidence" value="ECO:0000318"/>
    <property type="project" value="GO_Central"/>
</dbReference>
<keyword evidence="3" id="KW-1185">Reference proteome</keyword>
<dbReference type="SUPFAM" id="SSF48264">
    <property type="entry name" value="Cytochrome P450"/>
    <property type="match status" value="1"/>
</dbReference>
<reference evidence="4" key="2">
    <citation type="submission" date="2025-08" db="UniProtKB">
        <authorList>
            <consortium name="RefSeq"/>
        </authorList>
    </citation>
    <scope>IDENTIFICATION</scope>
    <source>
        <tissue evidence="4">Leaf</tissue>
    </source>
</reference>
<name>A0A1S3Z9D8_TOBAC</name>